<dbReference type="InterPro" id="IPR001647">
    <property type="entry name" value="HTH_TetR"/>
</dbReference>
<keyword evidence="8" id="KW-1185">Reference proteome</keyword>
<dbReference type="EMBL" id="BAABJE010000001">
    <property type="protein sequence ID" value="GAA4783429.1"/>
    <property type="molecule type" value="Genomic_DNA"/>
</dbReference>
<keyword evidence="1" id="KW-0805">Transcription regulation</keyword>
<evidence type="ECO:0000256" key="1">
    <source>
        <dbReference type="ARBA" id="ARBA00023015"/>
    </source>
</evidence>
<keyword evidence="2 4" id="KW-0238">DNA-binding</keyword>
<evidence type="ECO:0000313" key="7">
    <source>
        <dbReference type="EMBL" id="GAA4783429.1"/>
    </source>
</evidence>
<dbReference type="SUPFAM" id="SSF48498">
    <property type="entry name" value="Tetracyclin repressor-like, C-terminal domain"/>
    <property type="match status" value="1"/>
</dbReference>
<keyword evidence="3" id="KW-0804">Transcription</keyword>
<name>A0ABP9AN45_9GAMM</name>
<comment type="caution">
    <text evidence="7">The sequence shown here is derived from an EMBL/GenBank/DDBJ whole genome shotgun (WGS) entry which is preliminary data.</text>
</comment>
<evidence type="ECO:0000259" key="6">
    <source>
        <dbReference type="PROSITE" id="PS50977"/>
    </source>
</evidence>
<dbReference type="InterPro" id="IPR050109">
    <property type="entry name" value="HTH-type_TetR-like_transc_reg"/>
</dbReference>
<dbReference type="PANTHER" id="PTHR30055">
    <property type="entry name" value="HTH-TYPE TRANSCRIPTIONAL REGULATOR RUTR"/>
    <property type="match status" value="1"/>
</dbReference>
<protein>
    <recommendedName>
        <fullName evidence="6">HTH tetR-type domain-containing protein</fullName>
    </recommendedName>
</protein>
<proteinExistence type="predicted"/>
<dbReference type="Proteomes" id="UP001499959">
    <property type="component" value="Unassembled WGS sequence"/>
</dbReference>
<feature type="DNA-binding region" description="H-T-H motif" evidence="4">
    <location>
        <begin position="56"/>
        <end position="75"/>
    </location>
</feature>
<dbReference type="Gene3D" id="1.10.357.10">
    <property type="entry name" value="Tetracycline Repressor, domain 2"/>
    <property type="match status" value="1"/>
</dbReference>
<dbReference type="InterPro" id="IPR036271">
    <property type="entry name" value="Tet_transcr_reg_TetR-rel_C_sf"/>
</dbReference>
<dbReference type="Pfam" id="PF00440">
    <property type="entry name" value="TetR_N"/>
    <property type="match status" value="1"/>
</dbReference>
<reference evidence="8" key="1">
    <citation type="journal article" date="2019" name="Int. J. Syst. Evol. Microbiol.">
        <title>The Global Catalogue of Microorganisms (GCM) 10K type strain sequencing project: providing services to taxonomists for standard genome sequencing and annotation.</title>
        <authorList>
            <consortium name="The Broad Institute Genomics Platform"/>
            <consortium name="The Broad Institute Genome Sequencing Center for Infectious Disease"/>
            <person name="Wu L."/>
            <person name="Ma J."/>
        </authorList>
    </citation>
    <scope>NUCLEOTIDE SEQUENCE [LARGE SCALE GENOMIC DNA]</scope>
    <source>
        <strain evidence="8">JCM 18204</strain>
    </source>
</reference>
<feature type="region of interest" description="Disordered" evidence="5">
    <location>
        <begin position="1"/>
        <end position="32"/>
    </location>
</feature>
<sequence length="231" mass="24890">MIMSPSKPSGTASRPALRPRGRSPGRPAADDGADLRGRLLDAAVACFARQGIAGSSLRDIATAAGATPALLHYYFGNRDALLDAVIEERLMPVTQHLRAPLLDAGDDPRALIRGFVRAVLATAMAHPWLPQLWVREVLHEGGGLRRLMQERIGPVVARALAERFAQAQAQGRLNPRIDPRLLVPSLIGQTMFMAASAPIWRGLFDAADIDADAIGDHVLTLLEHGLELRDA</sequence>
<accession>A0ABP9AN45</accession>
<dbReference type="PROSITE" id="PS50977">
    <property type="entry name" value="HTH_TETR_2"/>
    <property type="match status" value="1"/>
</dbReference>
<evidence type="ECO:0000256" key="3">
    <source>
        <dbReference type="ARBA" id="ARBA00023163"/>
    </source>
</evidence>
<organism evidence="7 8">
    <name type="scientific">Lysobacter hankyongensis</name>
    <dbReference type="NCBI Taxonomy" id="1176535"/>
    <lineage>
        <taxon>Bacteria</taxon>
        <taxon>Pseudomonadati</taxon>
        <taxon>Pseudomonadota</taxon>
        <taxon>Gammaproteobacteria</taxon>
        <taxon>Lysobacterales</taxon>
        <taxon>Lysobacteraceae</taxon>
        <taxon>Lysobacter</taxon>
    </lineage>
</organism>
<evidence type="ECO:0000256" key="5">
    <source>
        <dbReference type="SAM" id="MobiDB-lite"/>
    </source>
</evidence>
<dbReference type="SUPFAM" id="SSF46689">
    <property type="entry name" value="Homeodomain-like"/>
    <property type="match status" value="1"/>
</dbReference>
<dbReference type="PANTHER" id="PTHR30055:SF234">
    <property type="entry name" value="HTH-TYPE TRANSCRIPTIONAL REGULATOR BETI"/>
    <property type="match status" value="1"/>
</dbReference>
<feature type="domain" description="HTH tetR-type" evidence="6">
    <location>
        <begin position="33"/>
        <end position="93"/>
    </location>
</feature>
<dbReference type="PRINTS" id="PR00455">
    <property type="entry name" value="HTHTETR"/>
</dbReference>
<evidence type="ECO:0000256" key="2">
    <source>
        <dbReference type="ARBA" id="ARBA00023125"/>
    </source>
</evidence>
<evidence type="ECO:0000313" key="8">
    <source>
        <dbReference type="Proteomes" id="UP001499959"/>
    </source>
</evidence>
<evidence type="ECO:0000256" key="4">
    <source>
        <dbReference type="PROSITE-ProRule" id="PRU00335"/>
    </source>
</evidence>
<dbReference type="InterPro" id="IPR009057">
    <property type="entry name" value="Homeodomain-like_sf"/>
</dbReference>
<feature type="compositionally biased region" description="Polar residues" evidence="5">
    <location>
        <begin position="1"/>
        <end position="11"/>
    </location>
</feature>
<gene>
    <name evidence="7" type="ORF">GCM10023307_05120</name>
</gene>